<protein>
    <recommendedName>
        <fullName evidence="3">Flagellar operon protein</fullName>
    </recommendedName>
</protein>
<keyword evidence="2" id="KW-1185">Reference proteome</keyword>
<dbReference type="InterPro" id="IPR013367">
    <property type="entry name" value="Flagellar_put"/>
</dbReference>
<dbReference type="RefSeq" id="WP_054874832.1">
    <property type="nucleotide sequence ID" value="NZ_LKET01000029.1"/>
</dbReference>
<dbReference type="STRING" id="36849.OXPF_17800"/>
<dbReference type="AlphaFoldDB" id="A0A0P8X1J7"/>
<organism evidence="1 2">
    <name type="scientific">Oxobacter pfennigii</name>
    <dbReference type="NCBI Taxonomy" id="36849"/>
    <lineage>
        <taxon>Bacteria</taxon>
        <taxon>Bacillati</taxon>
        <taxon>Bacillota</taxon>
        <taxon>Clostridia</taxon>
        <taxon>Eubacteriales</taxon>
        <taxon>Clostridiaceae</taxon>
        <taxon>Oxobacter</taxon>
    </lineage>
</organism>
<dbReference type="PATRIC" id="fig|36849.3.peg.1873"/>
<evidence type="ECO:0008006" key="3">
    <source>
        <dbReference type="Google" id="ProtNLM"/>
    </source>
</evidence>
<dbReference type="OrthoDB" id="165650at2"/>
<evidence type="ECO:0000313" key="1">
    <source>
        <dbReference type="EMBL" id="KPU44694.1"/>
    </source>
</evidence>
<accession>A0A0P8X1J7</accession>
<dbReference type="NCBIfam" id="TIGR02530">
    <property type="entry name" value="flg_new"/>
    <property type="match status" value="1"/>
</dbReference>
<proteinExistence type="predicted"/>
<name>A0A0P8X1J7_9CLOT</name>
<gene>
    <name evidence="1" type="ORF">OXPF_17800</name>
</gene>
<reference evidence="1 2" key="1">
    <citation type="submission" date="2015-09" db="EMBL/GenBank/DDBJ databases">
        <title>Genome sequence of Oxobacter pfennigii DSM 3222.</title>
        <authorList>
            <person name="Poehlein A."/>
            <person name="Bengelsdorf F.R."/>
            <person name="Schiel-Bengelsdorf B."/>
            <person name="Duerre P."/>
            <person name="Daniel R."/>
        </authorList>
    </citation>
    <scope>NUCLEOTIDE SEQUENCE [LARGE SCALE GENOMIC DNA]</scope>
    <source>
        <strain evidence="1 2">DSM 3222</strain>
    </source>
</reference>
<dbReference type="Proteomes" id="UP000050326">
    <property type="component" value="Unassembled WGS sequence"/>
</dbReference>
<sequence length="128" mass="14202">MSFRIINGRIVPVDVPQQQGSVNKPARSSDSFKNVLDTEISKTKEVKISGHAMERLKRRNIELDSNDLQKLTDAIDKAETKGARESLLLYRDIAFIASIKNKTIITAIDGDSVKDNVFTNIDSAVIIS</sequence>
<dbReference type="EMBL" id="LKET01000029">
    <property type="protein sequence ID" value="KPU44694.1"/>
    <property type="molecule type" value="Genomic_DNA"/>
</dbReference>
<comment type="caution">
    <text evidence="1">The sequence shown here is derived from an EMBL/GenBank/DDBJ whole genome shotgun (WGS) entry which is preliminary data.</text>
</comment>
<evidence type="ECO:0000313" key="2">
    <source>
        <dbReference type="Proteomes" id="UP000050326"/>
    </source>
</evidence>
<dbReference type="Pfam" id="PF12611">
    <property type="entry name" value="Flagellar_put"/>
    <property type="match status" value="1"/>
</dbReference>